<evidence type="ECO:0000313" key="1">
    <source>
        <dbReference type="EMBL" id="KAK9280485.1"/>
    </source>
</evidence>
<accession>A0AAP0RMM5</accession>
<gene>
    <name evidence="1" type="ORF">L1049_014177</name>
</gene>
<reference evidence="1 2" key="1">
    <citation type="journal article" date="2024" name="Plant J.">
        <title>Genome sequences and population genomics reveal climatic adaptation and genomic divergence between two closely related sweetgum species.</title>
        <authorList>
            <person name="Xu W.Q."/>
            <person name="Ren C.Q."/>
            <person name="Zhang X.Y."/>
            <person name="Comes H.P."/>
            <person name="Liu X.H."/>
            <person name="Li Y.G."/>
            <person name="Kettle C.J."/>
            <person name="Jalonen R."/>
            <person name="Gaisberger H."/>
            <person name="Ma Y.Z."/>
            <person name="Qiu Y.X."/>
        </authorList>
    </citation>
    <scope>NUCLEOTIDE SEQUENCE [LARGE SCALE GENOMIC DNA]</scope>
    <source>
        <strain evidence="1">Hangzhou</strain>
    </source>
</reference>
<comment type="caution">
    <text evidence="1">The sequence shown here is derived from an EMBL/GenBank/DDBJ whole genome shotgun (WGS) entry which is preliminary data.</text>
</comment>
<dbReference type="EMBL" id="JBBPBK010000008">
    <property type="protein sequence ID" value="KAK9280485.1"/>
    <property type="molecule type" value="Genomic_DNA"/>
</dbReference>
<protein>
    <submittedName>
        <fullName evidence="1">Uncharacterized protein</fullName>
    </submittedName>
</protein>
<sequence>MGLRRYRWGWIGALRRGNGLGGTLFGHMILTRDGVTVSQFLLGLSFQNQEIQIP</sequence>
<keyword evidence="2" id="KW-1185">Reference proteome</keyword>
<proteinExistence type="predicted"/>
<organism evidence="1 2">
    <name type="scientific">Liquidambar formosana</name>
    <name type="common">Formosan gum</name>
    <dbReference type="NCBI Taxonomy" id="63359"/>
    <lineage>
        <taxon>Eukaryota</taxon>
        <taxon>Viridiplantae</taxon>
        <taxon>Streptophyta</taxon>
        <taxon>Embryophyta</taxon>
        <taxon>Tracheophyta</taxon>
        <taxon>Spermatophyta</taxon>
        <taxon>Magnoliopsida</taxon>
        <taxon>eudicotyledons</taxon>
        <taxon>Gunneridae</taxon>
        <taxon>Pentapetalae</taxon>
        <taxon>Saxifragales</taxon>
        <taxon>Altingiaceae</taxon>
        <taxon>Liquidambar</taxon>
    </lineage>
</organism>
<dbReference type="AlphaFoldDB" id="A0AAP0RMM5"/>
<evidence type="ECO:0000313" key="2">
    <source>
        <dbReference type="Proteomes" id="UP001415857"/>
    </source>
</evidence>
<name>A0AAP0RMM5_LIQFO</name>
<dbReference type="Proteomes" id="UP001415857">
    <property type="component" value="Unassembled WGS sequence"/>
</dbReference>